<proteinExistence type="predicted"/>
<dbReference type="EMBL" id="JANPWB010000013">
    <property type="protein sequence ID" value="KAJ1103571.1"/>
    <property type="molecule type" value="Genomic_DNA"/>
</dbReference>
<feature type="region of interest" description="Disordered" evidence="1">
    <location>
        <begin position="1"/>
        <end position="185"/>
    </location>
</feature>
<sequence length="185" mass="18859">MFSPPVASHLLLSQGASDSASRAGGRLATGRRPHLSFRSAPLLRGGPVSRTSAGRSAPPRPGAAATTRQRPTQAQARTRAHEPAGGHPRGRSHPQATPVTPAPHPRRFNTGIPPAPRAPPAGWATASPQPRAAPVTRGPAPGGGETAPPRSPRPRQSSRSTPVTGPPASARPGTDSKSAPPEPIS</sequence>
<organism evidence="2 3">
    <name type="scientific">Pleurodeles waltl</name>
    <name type="common">Iberian ribbed newt</name>
    <dbReference type="NCBI Taxonomy" id="8319"/>
    <lineage>
        <taxon>Eukaryota</taxon>
        <taxon>Metazoa</taxon>
        <taxon>Chordata</taxon>
        <taxon>Craniata</taxon>
        <taxon>Vertebrata</taxon>
        <taxon>Euteleostomi</taxon>
        <taxon>Amphibia</taxon>
        <taxon>Batrachia</taxon>
        <taxon>Caudata</taxon>
        <taxon>Salamandroidea</taxon>
        <taxon>Salamandridae</taxon>
        <taxon>Pleurodelinae</taxon>
        <taxon>Pleurodeles</taxon>
    </lineage>
</organism>
<dbReference type="Proteomes" id="UP001066276">
    <property type="component" value="Chromosome 9"/>
</dbReference>
<keyword evidence="3" id="KW-1185">Reference proteome</keyword>
<accession>A0AAV7MJN0</accession>
<protein>
    <submittedName>
        <fullName evidence="2">Uncharacterized protein</fullName>
    </submittedName>
</protein>
<evidence type="ECO:0000256" key="1">
    <source>
        <dbReference type="SAM" id="MobiDB-lite"/>
    </source>
</evidence>
<dbReference type="AlphaFoldDB" id="A0AAV7MJN0"/>
<feature type="compositionally biased region" description="Low complexity" evidence="1">
    <location>
        <begin position="52"/>
        <end position="77"/>
    </location>
</feature>
<comment type="caution">
    <text evidence="2">The sequence shown here is derived from an EMBL/GenBank/DDBJ whole genome shotgun (WGS) entry which is preliminary data.</text>
</comment>
<reference evidence="2" key="1">
    <citation type="journal article" date="2022" name="bioRxiv">
        <title>Sequencing and chromosome-scale assembly of the giantPleurodeles waltlgenome.</title>
        <authorList>
            <person name="Brown T."/>
            <person name="Elewa A."/>
            <person name="Iarovenko S."/>
            <person name="Subramanian E."/>
            <person name="Araus A.J."/>
            <person name="Petzold A."/>
            <person name="Susuki M."/>
            <person name="Suzuki K.-i.T."/>
            <person name="Hayashi T."/>
            <person name="Toyoda A."/>
            <person name="Oliveira C."/>
            <person name="Osipova E."/>
            <person name="Leigh N.D."/>
            <person name="Simon A."/>
            <person name="Yun M.H."/>
        </authorList>
    </citation>
    <scope>NUCLEOTIDE SEQUENCE</scope>
    <source>
        <strain evidence="2">20211129_DDA</strain>
        <tissue evidence="2">Liver</tissue>
    </source>
</reference>
<gene>
    <name evidence="2" type="ORF">NDU88_000992</name>
</gene>
<evidence type="ECO:0000313" key="3">
    <source>
        <dbReference type="Proteomes" id="UP001066276"/>
    </source>
</evidence>
<name>A0AAV7MJN0_PLEWA</name>
<evidence type="ECO:0000313" key="2">
    <source>
        <dbReference type="EMBL" id="KAJ1103571.1"/>
    </source>
</evidence>